<feature type="compositionally biased region" description="Low complexity" evidence="1">
    <location>
        <begin position="38"/>
        <end position="50"/>
    </location>
</feature>
<reference evidence="2 3" key="1">
    <citation type="journal article" date="2012" name="Genome Biol.">
        <title>Genome and low-iron response of an oceanic diatom adapted to chronic iron limitation.</title>
        <authorList>
            <person name="Lommer M."/>
            <person name="Specht M."/>
            <person name="Roy A.S."/>
            <person name="Kraemer L."/>
            <person name="Andreson R."/>
            <person name="Gutowska M.A."/>
            <person name="Wolf J."/>
            <person name="Bergner S.V."/>
            <person name="Schilhabel M.B."/>
            <person name="Klostermeier U.C."/>
            <person name="Beiko R.G."/>
            <person name="Rosenstiel P."/>
            <person name="Hippler M."/>
            <person name="Laroche J."/>
        </authorList>
    </citation>
    <scope>NUCLEOTIDE SEQUENCE [LARGE SCALE GENOMIC DNA]</scope>
    <source>
        <strain evidence="2 3">CCMP1005</strain>
    </source>
</reference>
<organism evidence="2 3">
    <name type="scientific">Thalassiosira oceanica</name>
    <name type="common">Marine diatom</name>
    <dbReference type="NCBI Taxonomy" id="159749"/>
    <lineage>
        <taxon>Eukaryota</taxon>
        <taxon>Sar</taxon>
        <taxon>Stramenopiles</taxon>
        <taxon>Ochrophyta</taxon>
        <taxon>Bacillariophyta</taxon>
        <taxon>Coscinodiscophyceae</taxon>
        <taxon>Thalassiosirophycidae</taxon>
        <taxon>Thalassiosirales</taxon>
        <taxon>Thalassiosiraceae</taxon>
        <taxon>Thalassiosira</taxon>
    </lineage>
</organism>
<dbReference type="InterPro" id="IPR011333">
    <property type="entry name" value="SKP1/BTB/POZ_sf"/>
</dbReference>
<feature type="region of interest" description="Disordered" evidence="1">
    <location>
        <begin position="101"/>
        <end position="127"/>
    </location>
</feature>
<evidence type="ECO:0000313" key="2">
    <source>
        <dbReference type="EMBL" id="EJK68653.1"/>
    </source>
</evidence>
<dbReference type="eggNOG" id="ENOG502SX3D">
    <property type="taxonomic scope" value="Eukaryota"/>
</dbReference>
<keyword evidence="3" id="KW-1185">Reference proteome</keyword>
<dbReference type="EMBL" id="AGNL01011023">
    <property type="protein sequence ID" value="EJK68653.1"/>
    <property type="molecule type" value="Genomic_DNA"/>
</dbReference>
<dbReference type="Proteomes" id="UP000266841">
    <property type="component" value="Unassembled WGS sequence"/>
</dbReference>
<dbReference type="OrthoDB" id="45946at2759"/>
<gene>
    <name evidence="2" type="ORF">THAOC_10147</name>
</gene>
<name>K0SQW3_THAOC</name>
<feature type="region of interest" description="Disordered" evidence="1">
    <location>
        <begin position="1"/>
        <end position="72"/>
    </location>
</feature>
<dbReference type="AlphaFoldDB" id="K0SQW3"/>
<sequence>MSAREVDASAPKAKAGMVRRARGSLENKLGKMNILRAGSSSSSGSFKRGGSSIGVGYESEAGSNEVPRNASAKATKLLGLDDCDTKPPRPTMQSQLAERFLSRRDRRRFSRPENDIPPMQSLAEDGDFDLNENTQSLHLGSGRAIRGKDGKPWGYMHIRRETLKVYDKPSSFCSPEEDELPVVLGKAILKEKLCDVEIVGKGDVKVSAPGFLLAAHSEVLEEKLYPGSADEGPNVRQSDGDESSLPQSPESRVVDMRLACEEAVRGTLHYLATHNLPGSFEECTESNIRSLVQINAYARLFRLNGLSSLSDQTARRLMNKTPSYVCAALDELVALNAVQVGSDSLINNINEFVVEYLRERPVESCLQGGVKYLSPEAIERVLSDQDMDVTEVAMFQVLNSWVNNAPGDMDMKIEKGKALSSHIQLFLLPRSFLDNQVRRSKFIESVMVDTALAQIEDQLINSSPEEHERVVVQGAGSDEVNGIYLRVDEDIGLGDEELVYIKEDELGSDLGLYLWRNEWYISPCVDYSRVLYKCPANVDGKTERERVAVPASGWKAVDAQSPGPSCEWKPSKLDEENTSGEMQKFLAPRLTMTPASLLKSLAGVDLSELDYAENKNALSLESMMNLPTDDNFDEDDYRVTRPTLSRTEMAAAAINKSILPAHMEEDIS</sequence>
<accession>K0SQW3</accession>
<dbReference type="Gene3D" id="3.30.710.10">
    <property type="entry name" value="Potassium Channel Kv1.1, Chain A"/>
    <property type="match status" value="1"/>
</dbReference>
<protein>
    <recommendedName>
        <fullName evidence="4">BACK domain-containing protein</fullName>
    </recommendedName>
</protein>
<evidence type="ECO:0000256" key="1">
    <source>
        <dbReference type="SAM" id="MobiDB-lite"/>
    </source>
</evidence>
<evidence type="ECO:0008006" key="4">
    <source>
        <dbReference type="Google" id="ProtNLM"/>
    </source>
</evidence>
<feature type="region of interest" description="Disordered" evidence="1">
    <location>
        <begin position="226"/>
        <end position="251"/>
    </location>
</feature>
<dbReference type="Gene3D" id="1.25.40.420">
    <property type="match status" value="1"/>
</dbReference>
<proteinExistence type="predicted"/>
<comment type="caution">
    <text evidence="2">The sequence shown here is derived from an EMBL/GenBank/DDBJ whole genome shotgun (WGS) entry which is preliminary data.</text>
</comment>
<evidence type="ECO:0000313" key="3">
    <source>
        <dbReference type="Proteomes" id="UP000266841"/>
    </source>
</evidence>